<keyword evidence="1" id="KW-0732">Signal</keyword>
<evidence type="ECO:0000313" key="4">
    <source>
        <dbReference type="Proteomes" id="UP001576784"/>
    </source>
</evidence>
<gene>
    <name evidence="3" type="ORF">ACE1CI_10740</name>
</gene>
<proteinExistence type="predicted"/>
<dbReference type="SMART" id="SM00287">
    <property type="entry name" value="SH3b"/>
    <property type="match status" value="1"/>
</dbReference>
<feature type="domain" description="SH3b" evidence="2">
    <location>
        <begin position="124"/>
        <end position="196"/>
    </location>
</feature>
<protein>
    <submittedName>
        <fullName evidence="3">SH3 domain-containing protein</fullName>
    </submittedName>
</protein>
<feature type="chain" id="PRO_5046829898" evidence="1">
    <location>
        <begin position="31"/>
        <end position="196"/>
    </location>
</feature>
<dbReference type="PROSITE" id="PS51781">
    <property type="entry name" value="SH3B"/>
    <property type="match status" value="1"/>
</dbReference>
<dbReference type="InterPro" id="IPR003646">
    <property type="entry name" value="SH3-like_bac-type"/>
</dbReference>
<dbReference type="Proteomes" id="UP001576784">
    <property type="component" value="Unassembled WGS sequence"/>
</dbReference>
<organism evidence="3 4">
    <name type="scientific">Floridaenema flaviceps BLCC-F50</name>
    <dbReference type="NCBI Taxonomy" id="3153642"/>
    <lineage>
        <taxon>Bacteria</taxon>
        <taxon>Bacillati</taxon>
        <taxon>Cyanobacteriota</taxon>
        <taxon>Cyanophyceae</taxon>
        <taxon>Oscillatoriophycideae</taxon>
        <taxon>Aerosakkonematales</taxon>
        <taxon>Aerosakkonemataceae</taxon>
        <taxon>Floridanema</taxon>
        <taxon>Floridanema flaviceps</taxon>
    </lineage>
</organism>
<dbReference type="Pfam" id="PF08239">
    <property type="entry name" value="SH3_3"/>
    <property type="match status" value="1"/>
</dbReference>
<evidence type="ECO:0000259" key="2">
    <source>
        <dbReference type="PROSITE" id="PS51781"/>
    </source>
</evidence>
<dbReference type="EMBL" id="JBHFNR010000075">
    <property type="protein sequence ID" value="MFB2893379.1"/>
    <property type="molecule type" value="Genomic_DNA"/>
</dbReference>
<dbReference type="Gene3D" id="2.30.30.40">
    <property type="entry name" value="SH3 Domains"/>
    <property type="match status" value="1"/>
</dbReference>
<keyword evidence="4" id="KW-1185">Reference proteome</keyword>
<feature type="signal peptide" evidence="1">
    <location>
        <begin position="1"/>
        <end position="30"/>
    </location>
</feature>
<dbReference type="RefSeq" id="WP_413263041.1">
    <property type="nucleotide sequence ID" value="NZ_JBHFNR010000075.1"/>
</dbReference>
<accession>A0ABV4XNT4</accession>
<evidence type="ECO:0000313" key="3">
    <source>
        <dbReference type="EMBL" id="MFB2893379.1"/>
    </source>
</evidence>
<reference evidence="3 4" key="1">
    <citation type="submission" date="2024-09" db="EMBL/GenBank/DDBJ databases">
        <title>Floridaenema gen nov. (Aerosakkonemataceae, Aerosakkonematales ord. nov., Cyanobacteria) from benthic tropical and subtropical fresh waters, with the description of four new species.</title>
        <authorList>
            <person name="Moretto J.A."/>
            <person name="Berthold D.E."/>
            <person name="Lefler F.W."/>
            <person name="Huang I.-S."/>
            <person name="Laughinghouse H. IV."/>
        </authorList>
    </citation>
    <scope>NUCLEOTIDE SEQUENCE [LARGE SCALE GENOMIC DNA]</scope>
    <source>
        <strain evidence="3 4">BLCC-F50</strain>
    </source>
</reference>
<comment type="caution">
    <text evidence="3">The sequence shown here is derived from an EMBL/GenBank/DDBJ whole genome shotgun (WGS) entry which is preliminary data.</text>
</comment>
<name>A0ABV4XNT4_9CYAN</name>
<evidence type="ECO:0000256" key="1">
    <source>
        <dbReference type="SAM" id="SignalP"/>
    </source>
</evidence>
<sequence>MRYSSRRYARTGALILLSLLSIFFASEAHASWLQAVIAKLQQRGRIVVTGDPLTDGIYYIDAIDFTSFAGEGCVINSLCQYGVRIGGVVYDGQLNNFLIRNCNKPGTGIVCGKPQQRRVQSRRSGEAVLTGNDSGSKINLRSAPSANSRYLGYGLIGDRVRVLRQANGEDGYIWYQVQFPRSGAIGWIRGNFVRLL</sequence>